<dbReference type="AlphaFoldDB" id="Q72BT3"/>
<dbReference type="SUPFAM" id="SSF109604">
    <property type="entry name" value="HD-domain/PDEase-like"/>
    <property type="match status" value="1"/>
</dbReference>
<dbReference type="STRING" id="882.DVU_1551"/>
<protein>
    <submittedName>
        <fullName evidence="4">HD domain protein</fullName>
    </submittedName>
</protein>
<organism evidence="4 5">
    <name type="scientific">Nitratidesulfovibrio vulgaris (strain ATCC 29579 / DSM 644 / CCUG 34227 / NCIMB 8303 / VKM B-1760 / Hildenborough)</name>
    <name type="common">Desulfovibrio vulgaris</name>
    <dbReference type="NCBI Taxonomy" id="882"/>
    <lineage>
        <taxon>Bacteria</taxon>
        <taxon>Pseudomonadati</taxon>
        <taxon>Thermodesulfobacteriota</taxon>
        <taxon>Desulfovibrionia</taxon>
        <taxon>Desulfovibrionales</taxon>
        <taxon>Desulfovibrionaceae</taxon>
        <taxon>Nitratidesulfovibrio</taxon>
    </lineage>
</organism>
<dbReference type="PANTHER" id="PTHR43777:SF1">
    <property type="entry name" value="MOLYBDENUM COFACTOR CYTIDYLYLTRANSFERASE"/>
    <property type="match status" value="1"/>
</dbReference>
<name>Q72BT3_NITV2</name>
<dbReference type="SMR" id="Q72BT3"/>
<dbReference type="HOGENOM" id="CLU_040526_0_0_7"/>
<dbReference type="InterPro" id="IPR006674">
    <property type="entry name" value="HD_domain"/>
</dbReference>
<feature type="domain" description="HD" evidence="2">
    <location>
        <begin position="314"/>
        <end position="404"/>
    </location>
</feature>
<dbReference type="eggNOG" id="COG2068">
    <property type="taxonomic scope" value="Bacteria"/>
</dbReference>
<dbReference type="InterPro" id="IPR029044">
    <property type="entry name" value="Nucleotide-diphossugar_trans"/>
</dbReference>
<reference evidence="4 5" key="1">
    <citation type="journal article" date="2004" name="Nat. Biotechnol.">
        <title>The genome sequence of the anaerobic, sulfate-reducing bacterium Desulfovibrio vulgaris Hildenborough.</title>
        <authorList>
            <person name="Heidelberg J.F."/>
            <person name="Seshadri R."/>
            <person name="Haveman S.A."/>
            <person name="Hemme C.L."/>
            <person name="Paulsen I.T."/>
            <person name="Kolonay J.F."/>
            <person name="Eisen J.A."/>
            <person name="Ward N."/>
            <person name="Methe B."/>
            <person name="Brinkac L.M."/>
            <person name="Daugherty S.C."/>
            <person name="Deboy R.T."/>
            <person name="Dodson R.J."/>
            <person name="Durkin A.S."/>
            <person name="Madupu R."/>
            <person name="Nelson W.C."/>
            <person name="Sullivan S.A."/>
            <person name="Fouts D."/>
            <person name="Haft D.H."/>
            <person name="Selengut J."/>
            <person name="Peterson J.D."/>
            <person name="Davidsen T.M."/>
            <person name="Zafar N."/>
            <person name="Zhou L."/>
            <person name="Radune D."/>
            <person name="Dimitrov G."/>
            <person name="Hance M."/>
            <person name="Tran K."/>
            <person name="Khouri H."/>
            <person name="Gill J."/>
            <person name="Utterback T.R."/>
            <person name="Feldblyum T.V."/>
            <person name="Wall J.D."/>
            <person name="Voordouw G."/>
            <person name="Fraser C.M."/>
        </authorList>
    </citation>
    <scope>NUCLEOTIDE SEQUENCE [LARGE SCALE GENOMIC DNA]</scope>
    <source>
        <strain evidence="5">ATCC 29579 / DSM 644 / NCIMB 8303 / VKM B-1760 / Hildenborough</strain>
    </source>
</reference>
<keyword evidence="5" id="KW-1185">Reference proteome</keyword>
<evidence type="ECO:0000313" key="5">
    <source>
        <dbReference type="Proteomes" id="UP000002194"/>
    </source>
</evidence>
<dbReference type="EnsemblBacteria" id="AAS96029">
    <property type="protein sequence ID" value="AAS96029"/>
    <property type="gene ID" value="DVU_1551"/>
</dbReference>
<dbReference type="OrthoDB" id="9779263at2"/>
<accession>Q72BT3</accession>
<evidence type="ECO:0000259" key="3">
    <source>
        <dbReference type="Pfam" id="PF12804"/>
    </source>
</evidence>
<proteinExistence type="predicted"/>
<dbReference type="Proteomes" id="UP000002194">
    <property type="component" value="Chromosome"/>
</dbReference>
<dbReference type="Pfam" id="PF01966">
    <property type="entry name" value="HD"/>
    <property type="match status" value="1"/>
</dbReference>
<dbReference type="GO" id="GO:0016779">
    <property type="term" value="F:nucleotidyltransferase activity"/>
    <property type="evidence" value="ECO:0007669"/>
    <property type="project" value="UniProtKB-ARBA"/>
</dbReference>
<dbReference type="KEGG" id="dvu:DVU_1551"/>
<dbReference type="Gene3D" id="3.90.550.10">
    <property type="entry name" value="Spore Coat Polysaccharide Biosynthesis Protein SpsA, Chain A"/>
    <property type="match status" value="1"/>
</dbReference>
<evidence type="ECO:0000259" key="2">
    <source>
        <dbReference type="Pfam" id="PF01966"/>
    </source>
</evidence>
<dbReference type="PANTHER" id="PTHR43777">
    <property type="entry name" value="MOLYBDENUM COFACTOR CYTIDYLYLTRANSFERASE"/>
    <property type="match status" value="1"/>
</dbReference>
<dbReference type="Pfam" id="PF12804">
    <property type="entry name" value="NTP_transf_3"/>
    <property type="match status" value="1"/>
</dbReference>
<dbReference type="PaxDb" id="882-DVU_1551"/>
<feature type="region of interest" description="Disordered" evidence="1">
    <location>
        <begin position="315"/>
        <end position="334"/>
    </location>
</feature>
<dbReference type="CDD" id="cd04182">
    <property type="entry name" value="GT_2_like_f"/>
    <property type="match status" value="1"/>
</dbReference>
<feature type="domain" description="MobA-like NTP transferase" evidence="3">
    <location>
        <begin position="2"/>
        <end position="158"/>
    </location>
</feature>
<dbReference type="SUPFAM" id="SSF53448">
    <property type="entry name" value="Nucleotide-diphospho-sugar transferases"/>
    <property type="match status" value="1"/>
</dbReference>
<dbReference type="EMBL" id="AE017285">
    <property type="protein sequence ID" value="AAS96029.1"/>
    <property type="molecule type" value="Genomic_DNA"/>
</dbReference>
<sequence>MLAAGEGKRMGACKPLLPLGASTVLAHVAKTLLPAINGPLVVVTGHHGDAVTAEALRLSLETAENTTPQDGMFSSVRTGIAHIVGRVDGVLVLPADIPFVRTATCALVVEAFRRHRAAVTYPTLCGERGHPPLLDADTMRAVLASSGDGGLRGVLLALERQGGTTHDVAVADEGIVTDMDTPADHAQLVARHPLRHIPTPREREALLEMAGTPARVRAHCRMVARAALAMAAHLEATRRGFISPFARQSAPHGISTSGAHAEPRSVPASTTTHAVHAEGNTTLPHTATAHVACPPPDVTTGPMPTCQPGHMPDHMPGTARDAAQQAPAATASPQRLDRPLIHAAATLHDICKGTQRHEAAGGALLTRHGFPEVGSIIAAHRDIAPQAGPEIDEAALVMLADKYVRGVSLIPVEERFDERLREWAHRPDVACDIAARKARVLMVRDLFESETATELFPLLQRKVRRGTF</sequence>
<dbReference type="Gene3D" id="1.10.3210.10">
    <property type="entry name" value="Hypothetical protein af1432"/>
    <property type="match status" value="1"/>
</dbReference>
<dbReference type="PATRIC" id="fig|882.5.peg.1429"/>
<evidence type="ECO:0000313" key="4">
    <source>
        <dbReference type="EMBL" id="AAS96029.1"/>
    </source>
</evidence>
<gene>
    <name evidence="4" type="ordered locus">DVU_1551</name>
</gene>
<evidence type="ECO:0000256" key="1">
    <source>
        <dbReference type="SAM" id="MobiDB-lite"/>
    </source>
</evidence>
<dbReference type="InterPro" id="IPR025877">
    <property type="entry name" value="MobA-like_NTP_Trfase"/>
</dbReference>
<feature type="compositionally biased region" description="Low complexity" evidence="1">
    <location>
        <begin position="318"/>
        <end position="334"/>
    </location>
</feature>